<gene>
    <name evidence="2" type="ORF">ABXS05_18545</name>
</gene>
<keyword evidence="3" id="KW-1185">Reference proteome</keyword>
<dbReference type="Proteomes" id="UP001555786">
    <property type="component" value="Unassembled WGS sequence"/>
</dbReference>
<evidence type="ECO:0000313" key="2">
    <source>
        <dbReference type="EMBL" id="MEW9307559.1"/>
    </source>
</evidence>
<accession>A0ABV3PPK3</accession>
<dbReference type="CDD" id="cd22233">
    <property type="entry name" value="RHH_CopAso-like"/>
    <property type="match status" value="1"/>
</dbReference>
<dbReference type="SUPFAM" id="SSF47598">
    <property type="entry name" value="Ribbon-helix-helix"/>
    <property type="match status" value="1"/>
</dbReference>
<dbReference type="InterPro" id="IPR010985">
    <property type="entry name" value="Ribbon_hlx_hlx"/>
</dbReference>
<feature type="domain" description="Ribbon-helix-helix protein CopG" evidence="1">
    <location>
        <begin position="8"/>
        <end position="46"/>
    </location>
</feature>
<dbReference type="RefSeq" id="WP_311940448.1">
    <property type="nucleotide sequence ID" value="NZ_JAVSCS010000029.1"/>
</dbReference>
<name>A0ABV3PPK3_9HYPH</name>
<organism evidence="2 3">
    <name type="scientific">Labrys neptuniae</name>
    <dbReference type="NCBI Taxonomy" id="376174"/>
    <lineage>
        <taxon>Bacteria</taxon>
        <taxon>Pseudomonadati</taxon>
        <taxon>Pseudomonadota</taxon>
        <taxon>Alphaproteobacteria</taxon>
        <taxon>Hyphomicrobiales</taxon>
        <taxon>Xanthobacteraceae</taxon>
        <taxon>Labrys</taxon>
    </lineage>
</organism>
<dbReference type="EMBL" id="JBFNQD010000006">
    <property type="protein sequence ID" value="MEW9307559.1"/>
    <property type="molecule type" value="Genomic_DNA"/>
</dbReference>
<dbReference type="InterPro" id="IPR002145">
    <property type="entry name" value="CopG"/>
</dbReference>
<dbReference type="Pfam" id="PF01402">
    <property type="entry name" value="RHH_1"/>
    <property type="match status" value="1"/>
</dbReference>
<dbReference type="Gene3D" id="1.10.1220.10">
    <property type="entry name" value="Met repressor-like"/>
    <property type="match status" value="1"/>
</dbReference>
<evidence type="ECO:0000259" key="1">
    <source>
        <dbReference type="Pfam" id="PF01402"/>
    </source>
</evidence>
<comment type="caution">
    <text evidence="2">The sequence shown here is derived from an EMBL/GenBank/DDBJ whole genome shotgun (WGS) entry which is preliminary data.</text>
</comment>
<protein>
    <submittedName>
        <fullName evidence="2">CopG family ribbon-helix-helix protein</fullName>
    </submittedName>
</protein>
<reference evidence="2 3" key="1">
    <citation type="submission" date="2024-07" db="EMBL/GenBank/DDBJ databases">
        <title>Description of Labrys sedimenti sp. nov., isolated from a diclofenac-degrading enrichment culture.</title>
        <authorList>
            <person name="Tancsics A."/>
            <person name="Csepanyi A."/>
        </authorList>
    </citation>
    <scope>NUCLEOTIDE SEQUENCE [LARGE SCALE GENOMIC DNA]</scope>
    <source>
        <strain evidence="2 3">LMG 23578</strain>
    </source>
</reference>
<sequence>MPPASATTSIKLDSKVKDRLQRLADARHRKPHWLMKEAIHQYVEREEKRQAFYDDARKAWDEYQATGLHVTGEEVAAWLETWGTDDEKASPVCHR</sequence>
<evidence type="ECO:0000313" key="3">
    <source>
        <dbReference type="Proteomes" id="UP001555786"/>
    </source>
</evidence>
<dbReference type="InterPro" id="IPR013321">
    <property type="entry name" value="Arc_rbn_hlx_hlx"/>
</dbReference>
<proteinExistence type="predicted"/>